<dbReference type="InterPro" id="IPR004088">
    <property type="entry name" value="KH_dom_type_1"/>
</dbReference>
<feature type="region of interest" description="Disordered" evidence="2">
    <location>
        <begin position="1"/>
        <end position="53"/>
    </location>
</feature>
<organism evidence="4 5">
    <name type="scientific">Polarella glacialis</name>
    <name type="common">Dinoflagellate</name>
    <dbReference type="NCBI Taxonomy" id="89957"/>
    <lineage>
        <taxon>Eukaryota</taxon>
        <taxon>Sar</taxon>
        <taxon>Alveolata</taxon>
        <taxon>Dinophyceae</taxon>
        <taxon>Suessiales</taxon>
        <taxon>Suessiaceae</taxon>
        <taxon>Polarella</taxon>
    </lineage>
</organism>
<feature type="non-terminal residue" evidence="4">
    <location>
        <position position="186"/>
    </location>
</feature>
<feature type="non-terminal residue" evidence="4">
    <location>
        <position position="1"/>
    </location>
</feature>
<keyword evidence="1" id="KW-0694">RNA-binding</keyword>
<feature type="domain" description="K Homology" evidence="3">
    <location>
        <begin position="130"/>
        <end position="185"/>
    </location>
</feature>
<feature type="compositionally biased region" description="Basic and acidic residues" evidence="2">
    <location>
        <begin position="8"/>
        <end position="28"/>
    </location>
</feature>
<dbReference type="InterPro" id="IPR036612">
    <property type="entry name" value="KH_dom_type_1_sf"/>
</dbReference>
<evidence type="ECO:0000259" key="3">
    <source>
        <dbReference type="Pfam" id="PF00013"/>
    </source>
</evidence>
<dbReference type="CDD" id="cd00105">
    <property type="entry name" value="KH-I"/>
    <property type="match status" value="1"/>
</dbReference>
<protein>
    <recommendedName>
        <fullName evidence="3">K Homology domain-containing protein</fullName>
    </recommendedName>
</protein>
<dbReference type="GO" id="GO:0003723">
    <property type="term" value="F:RNA binding"/>
    <property type="evidence" value="ECO:0007669"/>
    <property type="project" value="UniProtKB-UniRule"/>
</dbReference>
<dbReference type="Pfam" id="PF00013">
    <property type="entry name" value="KH_1"/>
    <property type="match status" value="1"/>
</dbReference>
<dbReference type="PROSITE" id="PS50084">
    <property type="entry name" value="KH_TYPE_1"/>
    <property type="match status" value="1"/>
</dbReference>
<accession>A0A813K8A5</accession>
<dbReference type="SUPFAM" id="SSF54791">
    <property type="entry name" value="Eukaryotic type KH-domain (KH-domain type I)"/>
    <property type="match status" value="1"/>
</dbReference>
<comment type="caution">
    <text evidence="4">The sequence shown here is derived from an EMBL/GenBank/DDBJ whole genome shotgun (WGS) entry which is preliminary data.</text>
</comment>
<evidence type="ECO:0000313" key="5">
    <source>
        <dbReference type="Proteomes" id="UP000626109"/>
    </source>
</evidence>
<reference evidence="4" key="1">
    <citation type="submission" date="2021-02" db="EMBL/GenBank/DDBJ databases">
        <authorList>
            <person name="Dougan E. K."/>
            <person name="Rhodes N."/>
            <person name="Thang M."/>
            <person name="Chan C."/>
        </authorList>
    </citation>
    <scope>NUCLEOTIDE SEQUENCE</scope>
</reference>
<evidence type="ECO:0000256" key="1">
    <source>
        <dbReference type="PROSITE-ProRule" id="PRU00117"/>
    </source>
</evidence>
<dbReference type="Proteomes" id="UP000626109">
    <property type="component" value="Unassembled WGS sequence"/>
</dbReference>
<gene>
    <name evidence="4" type="ORF">PGLA2088_LOCUS27940</name>
</gene>
<dbReference type="EMBL" id="CAJNNW010027664">
    <property type="protein sequence ID" value="CAE8692567.1"/>
    <property type="molecule type" value="Genomic_DNA"/>
</dbReference>
<evidence type="ECO:0000256" key="2">
    <source>
        <dbReference type="SAM" id="MobiDB-lite"/>
    </source>
</evidence>
<dbReference type="Gene3D" id="3.30.310.210">
    <property type="match status" value="1"/>
</dbReference>
<proteinExistence type="predicted"/>
<sequence>AKPTSAVTHHDWPDRGRPSKRVKLEQPNHWDSAVSLDNPYAAQDGSPASEDHPAEACEPLKELDGFGRLASFMKAKSVERSAQEPQAERASAVSTFTGRTVLTTNGLVPVLPFDESSVPPKGETALFELILQIPLALIGKVIGKGATTLMKLKKQTGAIVDARDQSTDPVNVRVTGAFQAVKDGKQ</sequence>
<name>A0A813K8A5_POLGL</name>
<evidence type="ECO:0000313" key="4">
    <source>
        <dbReference type="EMBL" id="CAE8692567.1"/>
    </source>
</evidence>
<dbReference type="AlphaFoldDB" id="A0A813K8A5"/>